<evidence type="ECO:0000256" key="6">
    <source>
        <dbReference type="SAM" id="Coils"/>
    </source>
</evidence>
<feature type="domain" description="CusB-like beta-barrel" evidence="8">
    <location>
        <begin position="181"/>
        <end position="253"/>
    </location>
</feature>
<keyword evidence="4" id="KW-0105">Cadmium resistance</keyword>
<evidence type="ECO:0000259" key="8">
    <source>
        <dbReference type="Pfam" id="PF25954"/>
    </source>
</evidence>
<feature type="domain" description="Multidrug resistance protein MdtA-like barrel-sandwich hybrid" evidence="7">
    <location>
        <begin position="46"/>
        <end position="168"/>
    </location>
</feature>
<dbReference type="PANTHER" id="PTHR30469:SF16">
    <property type="entry name" value="HAE1 FAMILY EFFLUX PUMP MFP COMPONENT"/>
    <property type="match status" value="1"/>
</dbReference>
<sequence>MLGLAACSNGEGAERERAAPVVSAAPATTMRFVEAIQAVGTARAAEQVTLSAPVTERLVRLNFDDGDYVTRGQTIAMLAAAEEGAQLNEAQARAREAQQQLERIEALKERGFATQSSLDAQAALAAQARASAAGARAQIGDRIVTAPFSGWVSLRTISPGAVVNAGTEIVTISDISSIKLDFPVPETMLSAIRPGQPIVAQAAAWPGQPFRGQINTIDPVIDPATRAVTVRARLPNPDRKLKPGMLLTVAIETAPRMSLSVPELAVIGEGDARFVFVVGEDEVARRTEVKTGIRSGGRIEIVDGLRPGQRVVTEGVVKLTDGMKVQLAGTRNAEPPGVGRTAKGG</sequence>
<dbReference type="OrthoDB" id="9806939at2"/>
<dbReference type="AlphaFoldDB" id="A0A2U2J6A5"/>
<dbReference type="Gene3D" id="2.40.30.170">
    <property type="match status" value="1"/>
</dbReference>
<dbReference type="Gene3D" id="2.40.420.20">
    <property type="match status" value="1"/>
</dbReference>
<dbReference type="GO" id="GO:0046686">
    <property type="term" value="P:response to cadmium ion"/>
    <property type="evidence" value="ECO:0007669"/>
    <property type="project" value="UniProtKB-KW"/>
</dbReference>
<dbReference type="Pfam" id="PF25917">
    <property type="entry name" value="BSH_RND"/>
    <property type="match status" value="1"/>
</dbReference>
<proteinExistence type="inferred from homology"/>
<dbReference type="FunFam" id="2.40.420.20:FF:000006">
    <property type="entry name" value="RND family efflux transporter MFP subunit"/>
    <property type="match status" value="1"/>
</dbReference>
<dbReference type="PANTHER" id="PTHR30469">
    <property type="entry name" value="MULTIDRUG RESISTANCE PROTEIN MDTA"/>
    <property type="match status" value="1"/>
</dbReference>
<evidence type="ECO:0000259" key="7">
    <source>
        <dbReference type="Pfam" id="PF25917"/>
    </source>
</evidence>
<dbReference type="NCBIfam" id="TIGR01730">
    <property type="entry name" value="RND_mfp"/>
    <property type="match status" value="1"/>
</dbReference>
<evidence type="ECO:0000259" key="9">
    <source>
        <dbReference type="Pfam" id="PF25989"/>
    </source>
</evidence>
<keyword evidence="3" id="KW-0862">Zinc</keyword>
<dbReference type="InterPro" id="IPR058625">
    <property type="entry name" value="MdtA-like_BSH"/>
</dbReference>
<gene>
    <name evidence="10" type="ORF">DF286_04125</name>
</gene>
<dbReference type="Gene3D" id="1.10.287.470">
    <property type="entry name" value="Helix hairpin bin"/>
    <property type="match status" value="1"/>
</dbReference>
<evidence type="ECO:0000313" key="11">
    <source>
        <dbReference type="Proteomes" id="UP000245916"/>
    </source>
</evidence>
<evidence type="ECO:0000256" key="3">
    <source>
        <dbReference type="ARBA" id="ARBA00022833"/>
    </source>
</evidence>
<feature type="coiled-coil region" evidence="6">
    <location>
        <begin position="80"/>
        <end position="110"/>
    </location>
</feature>
<protein>
    <submittedName>
        <fullName evidence="10">Efflux transporter periplasmic adaptor subunit</fullName>
    </submittedName>
</protein>
<dbReference type="Proteomes" id="UP000245916">
    <property type="component" value="Unassembled WGS sequence"/>
</dbReference>
<comment type="function">
    <text evidence="5">CzcA and CzcB together would act in zinc efflux nearly as effectively as the complete czc efflux system (CzcABC). The CzcB protein is thought to funnel zinc cations to the CzcA transport protein.</text>
</comment>
<name>A0A2U2J6A5_9SPHN</name>
<evidence type="ECO:0000256" key="4">
    <source>
        <dbReference type="ARBA" id="ARBA00043263"/>
    </source>
</evidence>
<evidence type="ECO:0000256" key="2">
    <source>
        <dbReference type="ARBA" id="ARBA00022448"/>
    </source>
</evidence>
<keyword evidence="11" id="KW-1185">Reference proteome</keyword>
<dbReference type="Pfam" id="PF25989">
    <property type="entry name" value="YknX_C"/>
    <property type="match status" value="1"/>
</dbReference>
<accession>A0A2U2J6A5</accession>
<feature type="domain" description="YknX-like C-terminal permuted SH3-like" evidence="9">
    <location>
        <begin position="259"/>
        <end position="326"/>
    </location>
</feature>
<dbReference type="GO" id="GO:1990281">
    <property type="term" value="C:efflux pump complex"/>
    <property type="evidence" value="ECO:0007669"/>
    <property type="project" value="TreeGrafter"/>
</dbReference>
<comment type="similarity">
    <text evidence="1">Belongs to the membrane fusion protein (MFP) (TC 8.A.1) family.</text>
</comment>
<evidence type="ECO:0000256" key="5">
    <source>
        <dbReference type="ARBA" id="ARBA00058766"/>
    </source>
</evidence>
<reference evidence="10 11" key="1">
    <citation type="submission" date="2018-05" db="EMBL/GenBank/DDBJ databases">
        <title>Genome of Sphingosinicella humi QZX222.</title>
        <authorList>
            <person name="Qiao Z."/>
            <person name="Wang G."/>
        </authorList>
    </citation>
    <scope>NUCLEOTIDE SEQUENCE [LARGE SCALE GENOMIC DNA]</scope>
    <source>
        <strain evidence="10 11">QZX222</strain>
    </source>
</reference>
<evidence type="ECO:0000313" key="10">
    <source>
        <dbReference type="EMBL" id="PWG03832.1"/>
    </source>
</evidence>
<keyword evidence="6" id="KW-0175">Coiled coil</keyword>
<evidence type="ECO:0000256" key="1">
    <source>
        <dbReference type="ARBA" id="ARBA00009477"/>
    </source>
</evidence>
<dbReference type="FunFam" id="2.40.30.170:FF:000010">
    <property type="entry name" value="Efflux RND transporter periplasmic adaptor subunit"/>
    <property type="match status" value="1"/>
</dbReference>
<comment type="caution">
    <text evidence="10">The sequence shown here is derived from an EMBL/GenBank/DDBJ whole genome shotgun (WGS) entry which is preliminary data.</text>
</comment>
<dbReference type="Pfam" id="PF25954">
    <property type="entry name" value="Beta-barrel_RND_2"/>
    <property type="match status" value="1"/>
</dbReference>
<dbReference type="SUPFAM" id="SSF111369">
    <property type="entry name" value="HlyD-like secretion proteins"/>
    <property type="match status" value="1"/>
</dbReference>
<organism evidence="10 11">
    <name type="scientific">Allosphingosinicella humi</name>
    <dbReference type="NCBI Taxonomy" id="2068657"/>
    <lineage>
        <taxon>Bacteria</taxon>
        <taxon>Pseudomonadati</taxon>
        <taxon>Pseudomonadota</taxon>
        <taxon>Alphaproteobacteria</taxon>
        <taxon>Sphingomonadales</taxon>
        <taxon>Sphingomonadaceae</taxon>
        <taxon>Allosphingosinicella</taxon>
    </lineage>
</organism>
<dbReference type="InterPro" id="IPR006143">
    <property type="entry name" value="RND_pump_MFP"/>
</dbReference>
<dbReference type="InterPro" id="IPR058792">
    <property type="entry name" value="Beta-barrel_RND_2"/>
</dbReference>
<dbReference type="InterPro" id="IPR058637">
    <property type="entry name" value="YknX-like_C"/>
</dbReference>
<dbReference type="EMBL" id="QFFF01000001">
    <property type="protein sequence ID" value="PWG03832.1"/>
    <property type="molecule type" value="Genomic_DNA"/>
</dbReference>
<dbReference type="GO" id="GO:0015562">
    <property type="term" value="F:efflux transmembrane transporter activity"/>
    <property type="evidence" value="ECO:0007669"/>
    <property type="project" value="TreeGrafter"/>
</dbReference>
<keyword evidence="2" id="KW-0813">Transport</keyword>
<dbReference type="Gene3D" id="2.40.50.100">
    <property type="match status" value="1"/>
</dbReference>